<accession>A0A7J7P6T0</accession>
<reference evidence="2 3" key="1">
    <citation type="journal article" date="2020" name="IScience">
        <title>Genome Sequencing of the Endangered Kingdonia uniflora (Circaeasteraceae, Ranunculales) Reveals Potential Mechanisms of Evolutionary Specialization.</title>
        <authorList>
            <person name="Sun Y."/>
            <person name="Deng T."/>
            <person name="Zhang A."/>
            <person name="Moore M.J."/>
            <person name="Landis J.B."/>
            <person name="Lin N."/>
            <person name="Zhang H."/>
            <person name="Zhang X."/>
            <person name="Huang J."/>
            <person name="Zhang X."/>
            <person name="Sun H."/>
            <person name="Wang H."/>
        </authorList>
    </citation>
    <scope>NUCLEOTIDE SEQUENCE [LARGE SCALE GENOMIC DNA]</scope>
    <source>
        <strain evidence="2">TB1705</strain>
        <tissue evidence="2">Leaf</tissue>
    </source>
</reference>
<keyword evidence="1" id="KW-0812">Transmembrane</keyword>
<evidence type="ECO:0000313" key="2">
    <source>
        <dbReference type="EMBL" id="KAF6174888.1"/>
    </source>
</evidence>
<feature type="transmembrane region" description="Helical" evidence="1">
    <location>
        <begin position="256"/>
        <end position="280"/>
    </location>
</feature>
<dbReference type="PANTHER" id="PTHR48221">
    <property type="entry name" value="ACYL-COA SYNTHETASE FAMILY PROTEIN"/>
    <property type="match status" value="1"/>
</dbReference>
<dbReference type="AlphaFoldDB" id="A0A7J7P6T0"/>
<protein>
    <submittedName>
        <fullName evidence="2">Uncharacterized protein</fullName>
    </submittedName>
</protein>
<dbReference type="Proteomes" id="UP000541444">
    <property type="component" value="Unassembled WGS sequence"/>
</dbReference>
<evidence type="ECO:0000256" key="1">
    <source>
        <dbReference type="SAM" id="Phobius"/>
    </source>
</evidence>
<sequence>MSEITEITSLFTRLASHLQSQLSPPIDEDPLLFSISSLNQTLNLNKTSRVRVLDTALSLMCFKAPQVFDSAVECMLETIITVLSSSISCKVERVEREEYLQIGSSISRGNCSEVMGACLDVFDKVERHETLPYLLLRALLKVVVSASCFQSLFPLKPLLNVQSSYIGKTAVSKLHGFLPEEISVNYREMPLRLYLWYLDPLVLKHDISKILLESAQRPFLNLKKELHDRTTWRSVITCLVLSPTMFIETRSLLHNWFLMTGLVSILELQIILVSLVLDVLSYPMRWGISSEVGTALPFSHAYFPINQRLLAILMGPLSCGNFTDLVNFICSPISCAEKPSYSIFNQNSKKGRIDHKSTWSMLMAFPSWFFFAAVLLFSKENFENIFISTSTTFTAKTEETHDVHRYSDAAARYLACIMSPTSVTQRDLLFAYFVKISRSWTLKQCGPDRKYDKAGFKKKLVKSKLRDMSNTASDVYDSQTISTWLKEFHGRLMLYLSRTYKHCELSGVKASTDFCEKQILLFQRIPLGILIGCSNIDEGGCEVLLHYATTGLLISLTETKNAKSKLVKMHEASNKWEEAVIGACLVFSLFDVIEDMSDSIFETEESGVDFIFKLKKKSLRFLINYVMKLLNLTTDEVDRGRATLVDLYQRLEQWRHKEREVFQGYKALEDLVSALKRKISCL</sequence>
<dbReference type="OrthoDB" id="1917939at2759"/>
<keyword evidence="1" id="KW-1133">Transmembrane helix</keyword>
<proteinExistence type="predicted"/>
<name>A0A7J7P6T0_9MAGN</name>
<gene>
    <name evidence="2" type="ORF">GIB67_026376</name>
</gene>
<feature type="transmembrane region" description="Helical" evidence="1">
    <location>
        <begin position="359"/>
        <end position="378"/>
    </location>
</feature>
<dbReference type="PANTHER" id="PTHR48221:SF2">
    <property type="entry name" value="ACYL-COA SYNTHETASE FAMILY PROTEIN"/>
    <property type="match status" value="1"/>
</dbReference>
<keyword evidence="1" id="KW-0472">Membrane</keyword>
<comment type="caution">
    <text evidence="2">The sequence shown here is derived from an EMBL/GenBank/DDBJ whole genome shotgun (WGS) entry which is preliminary data.</text>
</comment>
<evidence type="ECO:0000313" key="3">
    <source>
        <dbReference type="Proteomes" id="UP000541444"/>
    </source>
</evidence>
<keyword evidence="3" id="KW-1185">Reference proteome</keyword>
<dbReference type="EMBL" id="JACGCM010000223">
    <property type="protein sequence ID" value="KAF6174888.1"/>
    <property type="molecule type" value="Genomic_DNA"/>
</dbReference>
<organism evidence="2 3">
    <name type="scientific">Kingdonia uniflora</name>
    <dbReference type="NCBI Taxonomy" id="39325"/>
    <lineage>
        <taxon>Eukaryota</taxon>
        <taxon>Viridiplantae</taxon>
        <taxon>Streptophyta</taxon>
        <taxon>Embryophyta</taxon>
        <taxon>Tracheophyta</taxon>
        <taxon>Spermatophyta</taxon>
        <taxon>Magnoliopsida</taxon>
        <taxon>Ranunculales</taxon>
        <taxon>Circaeasteraceae</taxon>
        <taxon>Kingdonia</taxon>
    </lineage>
</organism>